<keyword evidence="3" id="KW-1185">Reference proteome</keyword>
<sequence length="261" mass="30534">MTSKRASLTYLIEHASSSPNTQHGYPSFIDQEKDTGTNQPNQSPTRTSRDTSIQETSRITSLYILMTSTLDRIQQAYRPTPLELESRITKQLWNRIETTTRNLKTVMEHPNNKSTNRKARLLVRLAKNATEMSHLTELSPQLSNKYTDLKEQTFNVLQAMQRRYTIHPQIQMDMNNIWQAARHEEIHGLPNEWEDPDLHPMEIDMDHDEHDEPPRKRPKIPDEAMMIHNPQGVVPDQQVAANHRFVWYFRTSPAMTLDLWL</sequence>
<organism evidence="2 3">
    <name type="scientific">Petrolisthes manimaculis</name>
    <dbReference type="NCBI Taxonomy" id="1843537"/>
    <lineage>
        <taxon>Eukaryota</taxon>
        <taxon>Metazoa</taxon>
        <taxon>Ecdysozoa</taxon>
        <taxon>Arthropoda</taxon>
        <taxon>Crustacea</taxon>
        <taxon>Multicrustacea</taxon>
        <taxon>Malacostraca</taxon>
        <taxon>Eumalacostraca</taxon>
        <taxon>Eucarida</taxon>
        <taxon>Decapoda</taxon>
        <taxon>Pleocyemata</taxon>
        <taxon>Anomura</taxon>
        <taxon>Galatheoidea</taxon>
        <taxon>Porcellanidae</taxon>
        <taxon>Petrolisthes</taxon>
    </lineage>
</organism>
<accession>A0AAE1USC7</accession>
<evidence type="ECO:0000313" key="2">
    <source>
        <dbReference type="EMBL" id="KAK4328865.1"/>
    </source>
</evidence>
<reference evidence="2" key="1">
    <citation type="submission" date="2023-11" db="EMBL/GenBank/DDBJ databases">
        <title>Genome assemblies of two species of porcelain crab, Petrolisthes cinctipes and Petrolisthes manimaculis (Anomura: Porcellanidae).</title>
        <authorList>
            <person name="Angst P."/>
        </authorList>
    </citation>
    <scope>NUCLEOTIDE SEQUENCE</scope>
    <source>
        <strain evidence="2">PB745_02</strain>
        <tissue evidence="2">Gill</tissue>
    </source>
</reference>
<name>A0AAE1USC7_9EUCA</name>
<feature type="region of interest" description="Disordered" evidence="1">
    <location>
        <begin position="14"/>
        <end position="54"/>
    </location>
</feature>
<dbReference type="Proteomes" id="UP001292094">
    <property type="component" value="Unassembled WGS sequence"/>
</dbReference>
<dbReference type="EMBL" id="JAWZYT010000052">
    <property type="protein sequence ID" value="KAK4328865.1"/>
    <property type="molecule type" value="Genomic_DNA"/>
</dbReference>
<proteinExistence type="predicted"/>
<gene>
    <name evidence="2" type="ORF">Pmani_000755</name>
</gene>
<comment type="caution">
    <text evidence="2">The sequence shown here is derived from an EMBL/GenBank/DDBJ whole genome shotgun (WGS) entry which is preliminary data.</text>
</comment>
<evidence type="ECO:0000313" key="3">
    <source>
        <dbReference type="Proteomes" id="UP001292094"/>
    </source>
</evidence>
<evidence type="ECO:0000256" key="1">
    <source>
        <dbReference type="SAM" id="MobiDB-lite"/>
    </source>
</evidence>
<feature type="compositionally biased region" description="Polar residues" evidence="1">
    <location>
        <begin position="36"/>
        <end position="54"/>
    </location>
</feature>
<feature type="compositionally biased region" description="Polar residues" evidence="1">
    <location>
        <begin position="15"/>
        <end position="24"/>
    </location>
</feature>
<protein>
    <submittedName>
        <fullName evidence="2">Uncharacterized protein</fullName>
    </submittedName>
</protein>
<dbReference type="AlphaFoldDB" id="A0AAE1USC7"/>